<evidence type="ECO:0000256" key="1">
    <source>
        <dbReference type="ARBA" id="ARBA00002663"/>
    </source>
</evidence>
<dbReference type="GO" id="GO:0001682">
    <property type="term" value="P:tRNA 5'-leader removal"/>
    <property type="evidence" value="ECO:0007669"/>
    <property type="project" value="UniProtKB-UniRule"/>
</dbReference>
<dbReference type="PANTHER" id="PTHR33992">
    <property type="entry name" value="RIBONUCLEASE P PROTEIN COMPONENT"/>
    <property type="match status" value="1"/>
</dbReference>
<dbReference type="PATRIC" id="fig|838561.3.peg.1366"/>
<evidence type="ECO:0000256" key="4">
    <source>
        <dbReference type="ARBA" id="ARBA00022759"/>
    </source>
</evidence>
<dbReference type="PROSITE" id="PS00648">
    <property type="entry name" value="RIBONUCLEASE_P"/>
    <property type="match status" value="1"/>
</dbReference>
<evidence type="ECO:0000256" key="6">
    <source>
        <dbReference type="ARBA" id="ARBA00022884"/>
    </source>
</evidence>
<gene>
    <name evidence="7" type="primary">rnpA</name>
    <name evidence="9" type="ORF">P344_07100</name>
</gene>
<evidence type="ECO:0000313" key="10">
    <source>
        <dbReference type="Proteomes" id="UP000019260"/>
    </source>
</evidence>
<dbReference type="HAMAP" id="MF_00227">
    <property type="entry name" value="RNase_P"/>
    <property type="match status" value="1"/>
</dbReference>
<dbReference type="InterPro" id="IPR020568">
    <property type="entry name" value="Ribosomal_Su5_D2-typ_SF"/>
</dbReference>
<keyword evidence="3 7" id="KW-0540">Nuclease</keyword>
<name>W0GSK5_9MOLU</name>
<dbReference type="AlphaFoldDB" id="W0GSK5"/>
<dbReference type="GO" id="GO:0004526">
    <property type="term" value="F:ribonuclease P activity"/>
    <property type="evidence" value="ECO:0007669"/>
    <property type="project" value="UniProtKB-UniRule"/>
</dbReference>
<evidence type="ECO:0000256" key="2">
    <source>
        <dbReference type="ARBA" id="ARBA00022694"/>
    </source>
</evidence>
<dbReference type="eggNOG" id="COG0594">
    <property type="taxonomic scope" value="Bacteria"/>
</dbReference>
<dbReference type="GO" id="GO:0000049">
    <property type="term" value="F:tRNA binding"/>
    <property type="evidence" value="ECO:0007669"/>
    <property type="project" value="UniProtKB-UniRule"/>
</dbReference>
<organism evidence="9 10">
    <name type="scientific">Spiroplasma mirum ATCC 29335</name>
    <dbReference type="NCBI Taxonomy" id="838561"/>
    <lineage>
        <taxon>Bacteria</taxon>
        <taxon>Bacillati</taxon>
        <taxon>Mycoplasmatota</taxon>
        <taxon>Mollicutes</taxon>
        <taxon>Entomoplasmatales</taxon>
        <taxon>Spiroplasmataceae</taxon>
        <taxon>Spiroplasma</taxon>
    </lineage>
</organism>
<evidence type="ECO:0000313" key="9">
    <source>
        <dbReference type="EMBL" id="AHI58717.1"/>
    </source>
</evidence>
<comment type="function">
    <text evidence="1 7">RNaseP catalyzes the removal of the 5'-leader sequence from pre-tRNA to produce the mature 5'-terminus. It can also cleave other RNA substrates such as 4.5S RNA. The protein component plays an auxiliary but essential role in vivo by binding to the 5'-leader sequence and broadening the substrate specificity of the ribozyme.</text>
</comment>
<evidence type="ECO:0000256" key="7">
    <source>
        <dbReference type="HAMAP-Rule" id="MF_00227"/>
    </source>
</evidence>
<dbReference type="RefSeq" id="WP_025317923.1">
    <property type="nucleotide sequence ID" value="NZ_CP002082.1"/>
</dbReference>
<protein>
    <recommendedName>
        <fullName evidence="7 8">Ribonuclease P protein component</fullName>
        <shortName evidence="7">RNase P protein</shortName>
        <shortName evidence="7">RNaseP protein</shortName>
        <ecNumber evidence="7 8">3.1.26.5</ecNumber>
    </recommendedName>
    <alternativeName>
        <fullName evidence="7">Protein C5</fullName>
    </alternativeName>
</protein>
<dbReference type="Pfam" id="PF00825">
    <property type="entry name" value="Ribonuclease_P"/>
    <property type="match status" value="1"/>
</dbReference>
<dbReference type="STRING" id="838561.P344_07100"/>
<dbReference type="GO" id="GO:0042781">
    <property type="term" value="F:3'-tRNA processing endoribonuclease activity"/>
    <property type="evidence" value="ECO:0007669"/>
    <property type="project" value="TreeGrafter"/>
</dbReference>
<dbReference type="InterPro" id="IPR014721">
    <property type="entry name" value="Ribsml_uS5_D2-typ_fold_subgr"/>
</dbReference>
<comment type="similarity">
    <text evidence="7">Belongs to the RnpA family.</text>
</comment>
<keyword evidence="5 7" id="KW-0378">Hydrolase</keyword>
<proteinExistence type="inferred from homology"/>
<evidence type="ECO:0000256" key="8">
    <source>
        <dbReference type="NCBIfam" id="TIGR00188"/>
    </source>
</evidence>
<dbReference type="PANTHER" id="PTHR33992:SF1">
    <property type="entry name" value="RIBONUCLEASE P PROTEIN COMPONENT"/>
    <property type="match status" value="1"/>
</dbReference>
<dbReference type="Gene3D" id="3.30.230.10">
    <property type="match status" value="1"/>
</dbReference>
<evidence type="ECO:0000256" key="5">
    <source>
        <dbReference type="ARBA" id="ARBA00022801"/>
    </source>
</evidence>
<dbReference type="KEGG" id="smia:P344_07100"/>
<dbReference type="OrthoDB" id="9810867at2"/>
<sequence length="105" mass="12602">MKKKFTVKKNHEFQNIINKGSLLKTNEYFIYYKKNNLTYHRFGISVGKKLGNAVIRNKIKRQIRSMLNIDYSTSHSYDYIIIVRKNYFNNSYEDNKNILLNSIIK</sequence>
<accession>W0GSK5</accession>
<keyword evidence="10" id="KW-1185">Reference proteome</keyword>
<keyword evidence="6 7" id="KW-0694">RNA-binding</keyword>
<dbReference type="KEGG" id="smir:SMM_1194"/>
<dbReference type="GO" id="GO:0030677">
    <property type="term" value="C:ribonuclease P complex"/>
    <property type="evidence" value="ECO:0007669"/>
    <property type="project" value="TreeGrafter"/>
</dbReference>
<dbReference type="InterPro" id="IPR020539">
    <property type="entry name" value="RNase_P_CS"/>
</dbReference>
<comment type="subunit">
    <text evidence="7">Consists of a catalytic RNA component (M1 or rnpB) and a protein subunit.</text>
</comment>
<dbReference type="InterPro" id="IPR000100">
    <property type="entry name" value="RNase_P"/>
</dbReference>
<evidence type="ECO:0000256" key="3">
    <source>
        <dbReference type="ARBA" id="ARBA00022722"/>
    </source>
</evidence>
<keyword evidence="2 7" id="KW-0819">tRNA processing</keyword>
<keyword evidence="4 7" id="KW-0255">Endonuclease</keyword>
<reference evidence="9 10" key="1">
    <citation type="submission" date="2013-09" db="EMBL/GenBank/DDBJ databases">
        <title>Complete genome sequence of Spiroplasma mirum suckling mouse cataract agent.</title>
        <authorList>
            <person name="Landry C.A."/>
            <person name="Bastian F.O."/>
            <person name="Thune R.L."/>
        </authorList>
    </citation>
    <scope>NUCLEOTIDE SEQUENCE [LARGE SCALE GENOMIC DNA]</scope>
    <source>
        <strain evidence="9 10">SMCA</strain>
    </source>
</reference>
<comment type="catalytic activity">
    <reaction evidence="7">
        <text>Endonucleolytic cleavage of RNA, removing 5'-extranucleotides from tRNA precursor.</text>
        <dbReference type="EC" id="3.1.26.5"/>
    </reaction>
</comment>
<dbReference type="HOGENOM" id="CLU_117179_9_1_14"/>
<dbReference type="EMBL" id="CP006720">
    <property type="protein sequence ID" value="AHI58717.1"/>
    <property type="molecule type" value="Genomic_DNA"/>
</dbReference>
<dbReference type="EC" id="3.1.26.5" evidence="7 8"/>
<dbReference type="NCBIfam" id="TIGR00188">
    <property type="entry name" value="rnpA"/>
    <property type="match status" value="1"/>
</dbReference>
<dbReference type="SUPFAM" id="SSF54211">
    <property type="entry name" value="Ribosomal protein S5 domain 2-like"/>
    <property type="match status" value="1"/>
</dbReference>
<dbReference type="Proteomes" id="UP000019260">
    <property type="component" value="Chromosome"/>
</dbReference>